<feature type="compositionally biased region" description="Low complexity" evidence="9">
    <location>
        <begin position="121"/>
        <end position="145"/>
    </location>
</feature>
<dbReference type="STRING" id="1344418.A0A1D2VLD5"/>
<dbReference type="Proteomes" id="UP000095038">
    <property type="component" value="Unassembled WGS sequence"/>
</dbReference>
<proteinExistence type="inferred from homology"/>
<dbReference type="GO" id="GO:0015038">
    <property type="term" value="F:glutathione disulfide oxidoreductase activity"/>
    <property type="evidence" value="ECO:0007669"/>
    <property type="project" value="EnsemblFungi"/>
</dbReference>
<dbReference type="AlphaFoldDB" id="A0A1D2VLD5"/>
<dbReference type="GO" id="GO:0006879">
    <property type="term" value="P:intracellular iron ion homeostasis"/>
    <property type="evidence" value="ECO:0007669"/>
    <property type="project" value="EnsemblFungi"/>
</dbReference>
<keyword evidence="4" id="KW-0408">Iron</keyword>
<dbReference type="PROSITE" id="PS51354">
    <property type="entry name" value="GLUTAREDOXIN_2"/>
    <property type="match status" value="1"/>
</dbReference>
<feature type="domain" description="Thioredoxin" evidence="10">
    <location>
        <begin position="1"/>
        <end position="108"/>
    </location>
</feature>
<dbReference type="RefSeq" id="XP_020048726.1">
    <property type="nucleotide sequence ID" value="XM_020190353.1"/>
</dbReference>
<evidence type="ECO:0000256" key="1">
    <source>
        <dbReference type="ARBA" id="ARBA00009630"/>
    </source>
</evidence>
<accession>A0A1D2VLD5</accession>
<evidence type="ECO:0000256" key="4">
    <source>
        <dbReference type="ARBA" id="ARBA00023004"/>
    </source>
</evidence>
<dbReference type="GeneID" id="30963989"/>
<evidence type="ECO:0000256" key="9">
    <source>
        <dbReference type="SAM" id="MobiDB-lite"/>
    </source>
</evidence>
<dbReference type="PROSITE" id="PS51352">
    <property type="entry name" value="THIOREDOXIN_2"/>
    <property type="match status" value="1"/>
</dbReference>
<keyword evidence="3" id="KW-0479">Metal-binding</keyword>
<dbReference type="CDD" id="cd03028">
    <property type="entry name" value="GRX_PICOT_like"/>
    <property type="match status" value="1"/>
</dbReference>
<dbReference type="FunFam" id="3.40.30.10:FF:000092">
    <property type="entry name" value="Monothiol glutaredoxin"/>
    <property type="match status" value="1"/>
</dbReference>
<dbReference type="CDD" id="cd02984">
    <property type="entry name" value="TRX_PICOT"/>
    <property type="match status" value="1"/>
</dbReference>
<sequence length="244" mass="27170">MSVTTIESESQFTDITNSTPKDKLLSLYFSAKWAAPCIQMNKVFITLADANPNVSFISIDADNLPDIAELFEVQSVPHFVFIKNGTILKELSGADPKQFASTLNFYSSQDSSNENPKDPSKQPSPKESSSKDSSISTPPSQPQSQLKKITCAAQVMLFMKGTPSQPKCGFSRQVVAILRENKVRFGFFDILKDDSVRQGLKVFSDWPTYPQLYINGEFQGGLDIIKETLEEDPDFFKNIISNKS</sequence>
<dbReference type="FunCoup" id="A0A1D2VLD5">
    <property type="interactions" value="884"/>
</dbReference>
<evidence type="ECO:0000313" key="12">
    <source>
        <dbReference type="Proteomes" id="UP000095038"/>
    </source>
</evidence>
<evidence type="ECO:0000256" key="8">
    <source>
        <dbReference type="ARBA" id="ARBA00065077"/>
    </source>
</evidence>
<dbReference type="EMBL" id="KV454477">
    <property type="protein sequence ID" value="ODV62419.1"/>
    <property type="molecule type" value="Genomic_DNA"/>
</dbReference>
<comment type="subunit">
    <text evidence="8">Homodimer. Heterodimer with FRA2.</text>
</comment>
<dbReference type="SUPFAM" id="SSF52833">
    <property type="entry name" value="Thioredoxin-like"/>
    <property type="match status" value="2"/>
</dbReference>
<organism evidence="11 12">
    <name type="scientific">Ascoidea rubescens DSM 1968</name>
    <dbReference type="NCBI Taxonomy" id="1344418"/>
    <lineage>
        <taxon>Eukaryota</taxon>
        <taxon>Fungi</taxon>
        <taxon>Dikarya</taxon>
        <taxon>Ascomycota</taxon>
        <taxon>Saccharomycotina</taxon>
        <taxon>Saccharomycetes</taxon>
        <taxon>Ascoideaceae</taxon>
        <taxon>Ascoidea</taxon>
    </lineage>
</organism>
<evidence type="ECO:0000256" key="2">
    <source>
        <dbReference type="ARBA" id="ARBA00022714"/>
    </source>
</evidence>
<dbReference type="GO" id="GO:0061629">
    <property type="term" value="F:RNA polymerase II-specific DNA-binding transcription factor binding"/>
    <property type="evidence" value="ECO:0007669"/>
    <property type="project" value="UniProtKB-ARBA"/>
</dbReference>
<dbReference type="InterPro" id="IPR033658">
    <property type="entry name" value="GRX_PICOT-like"/>
</dbReference>
<dbReference type="Pfam" id="PF00085">
    <property type="entry name" value="Thioredoxin"/>
    <property type="match status" value="1"/>
</dbReference>
<dbReference type="FunFam" id="3.40.30.10:FF:000012">
    <property type="entry name" value="Monothiol glutaredoxin"/>
    <property type="match status" value="1"/>
</dbReference>
<dbReference type="InterPro" id="IPR013766">
    <property type="entry name" value="Thioredoxin_domain"/>
</dbReference>
<protein>
    <submittedName>
        <fullName evidence="11">Hydroperoxide and superoxide-radical responsive glutathione-dependent oxidoreductase</fullName>
    </submittedName>
</protein>
<comment type="similarity">
    <text evidence="1">Belongs to the glutaredoxin family. Monothiol subfamily.</text>
</comment>
<dbReference type="InterPro" id="IPR004480">
    <property type="entry name" value="Monothiol_GRX-rel"/>
</dbReference>
<comment type="function">
    <text evidence="7">Monothiol glutaredoxin involved in the biogenesis of iron-sulfur clusters. Binds one iron-sulfur cluster per dimer. The iron-sulfur cluster is bound between subunits, and is complexed by a bound glutathione and a cysteine residue from each subunit.</text>
</comment>
<dbReference type="GO" id="GO:0005634">
    <property type="term" value="C:nucleus"/>
    <property type="evidence" value="ECO:0007669"/>
    <property type="project" value="EnsemblFungi"/>
</dbReference>
<dbReference type="GO" id="GO:0030036">
    <property type="term" value="P:actin cytoskeleton organization"/>
    <property type="evidence" value="ECO:0007669"/>
    <property type="project" value="UniProtKB-ARBA"/>
</dbReference>
<dbReference type="PANTHER" id="PTHR10293">
    <property type="entry name" value="GLUTAREDOXIN FAMILY MEMBER"/>
    <property type="match status" value="1"/>
</dbReference>
<feature type="region of interest" description="Disordered" evidence="9">
    <location>
        <begin position="107"/>
        <end position="146"/>
    </location>
</feature>
<dbReference type="InterPro" id="IPR036249">
    <property type="entry name" value="Thioredoxin-like_sf"/>
</dbReference>
<evidence type="ECO:0000313" key="11">
    <source>
        <dbReference type="EMBL" id="ODV62419.1"/>
    </source>
</evidence>
<dbReference type="GO" id="GO:0005829">
    <property type="term" value="C:cytosol"/>
    <property type="evidence" value="ECO:0007669"/>
    <property type="project" value="EnsemblFungi"/>
</dbReference>
<keyword evidence="6" id="KW-0676">Redox-active center</keyword>
<keyword evidence="12" id="KW-1185">Reference proteome</keyword>
<dbReference type="Pfam" id="PF00462">
    <property type="entry name" value="Glutaredoxin"/>
    <property type="match status" value="1"/>
</dbReference>
<evidence type="ECO:0000256" key="7">
    <source>
        <dbReference type="ARBA" id="ARBA00055846"/>
    </source>
</evidence>
<evidence type="ECO:0000256" key="5">
    <source>
        <dbReference type="ARBA" id="ARBA00023014"/>
    </source>
</evidence>
<dbReference type="GO" id="GO:1990229">
    <property type="term" value="C:iron-sulfur cluster assembly complex"/>
    <property type="evidence" value="ECO:0007669"/>
    <property type="project" value="UniProtKB-ARBA"/>
</dbReference>
<dbReference type="PANTHER" id="PTHR10293:SF73">
    <property type="entry name" value="GLUTAREDOXIN-3"/>
    <property type="match status" value="1"/>
</dbReference>
<evidence type="ECO:0000256" key="3">
    <source>
        <dbReference type="ARBA" id="ARBA00022723"/>
    </source>
</evidence>
<dbReference type="InParanoid" id="A0A1D2VLD5"/>
<keyword evidence="5" id="KW-0411">Iron-sulfur</keyword>
<dbReference type="GO" id="GO:0046872">
    <property type="term" value="F:metal ion binding"/>
    <property type="evidence" value="ECO:0007669"/>
    <property type="project" value="UniProtKB-KW"/>
</dbReference>
<keyword evidence="2" id="KW-0001">2Fe-2S</keyword>
<name>A0A1D2VLD5_9ASCO</name>
<reference evidence="12" key="1">
    <citation type="submission" date="2016-05" db="EMBL/GenBank/DDBJ databases">
        <title>Comparative genomics of biotechnologically important yeasts.</title>
        <authorList>
            <consortium name="DOE Joint Genome Institute"/>
            <person name="Riley R."/>
            <person name="Haridas S."/>
            <person name="Wolfe K.H."/>
            <person name="Lopes M.R."/>
            <person name="Hittinger C.T."/>
            <person name="Goker M."/>
            <person name="Salamov A."/>
            <person name="Wisecaver J."/>
            <person name="Long T.M."/>
            <person name="Aerts A.L."/>
            <person name="Barry K."/>
            <person name="Choi C."/>
            <person name="Clum A."/>
            <person name="Coughlan A.Y."/>
            <person name="Deshpande S."/>
            <person name="Douglass A.P."/>
            <person name="Hanson S.J."/>
            <person name="Klenk H.-P."/>
            <person name="Labutti K."/>
            <person name="Lapidus A."/>
            <person name="Lindquist E."/>
            <person name="Lipzen A."/>
            <person name="Meier-Kolthoff J.P."/>
            <person name="Ohm R.A."/>
            <person name="Otillar R.P."/>
            <person name="Pangilinan J."/>
            <person name="Peng Y."/>
            <person name="Rokas A."/>
            <person name="Rosa C.A."/>
            <person name="Scheuner C."/>
            <person name="Sibirny A.A."/>
            <person name="Slot J.C."/>
            <person name="Stielow J.B."/>
            <person name="Sun H."/>
            <person name="Kurtzman C.P."/>
            <person name="Blackwell M."/>
            <person name="Grigoriev I.V."/>
            <person name="Jeffries T.W."/>
        </authorList>
    </citation>
    <scope>NUCLEOTIDE SEQUENCE [LARGE SCALE GENOMIC DNA]</scope>
    <source>
        <strain evidence="12">DSM 1968</strain>
    </source>
</reference>
<dbReference type="InterPro" id="IPR002109">
    <property type="entry name" value="Glutaredoxin"/>
</dbReference>
<gene>
    <name evidence="11" type="ORF">ASCRUDRAFT_32354</name>
</gene>
<dbReference type="GO" id="GO:0051537">
    <property type="term" value="F:2 iron, 2 sulfur cluster binding"/>
    <property type="evidence" value="ECO:0007669"/>
    <property type="project" value="UniProtKB-KW"/>
</dbReference>
<dbReference type="Gene3D" id="3.40.30.10">
    <property type="entry name" value="Glutaredoxin"/>
    <property type="match status" value="2"/>
</dbReference>
<evidence type="ECO:0000256" key="6">
    <source>
        <dbReference type="ARBA" id="ARBA00023284"/>
    </source>
</evidence>
<evidence type="ECO:0000259" key="10">
    <source>
        <dbReference type="PROSITE" id="PS51352"/>
    </source>
</evidence>
<dbReference type="OrthoDB" id="415696at2759"/>